<dbReference type="Proteomes" id="UP000001681">
    <property type="component" value="Chromosome"/>
</dbReference>
<dbReference type="AlphaFoldDB" id="B1YM43"/>
<evidence type="ECO:0000256" key="1">
    <source>
        <dbReference type="SAM" id="Phobius"/>
    </source>
</evidence>
<evidence type="ECO:0000313" key="3">
    <source>
        <dbReference type="Proteomes" id="UP000001681"/>
    </source>
</evidence>
<dbReference type="KEGG" id="esi:Exig_2552"/>
<reference evidence="2 3" key="1">
    <citation type="journal article" date="2006" name="Extremophiles">
        <title>Characterization of Exiguobacterium isolates from the Siberian permafrost. Description of Exiguobacterium sibiricum sp. nov.</title>
        <authorList>
            <person name="Rodrigues D.F."/>
            <person name="Goris J."/>
            <person name="Vishnivetskaya T."/>
            <person name="Gilichinsky D."/>
            <person name="Thomashow M.F."/>
            <person name="Tiedje J.M."/>
        </authorList>
    </citation>
    <scope>NUCLEOTIDE SEQUENCE [LARGE SCALE GENOMIC DNA]</scope>
    <source>
        <strain evidence="3">DSM 17290 / CIP 109462 / JCM 13490 / 255-15</strain>
    </source>
</reference>
<keyword evidence="1" id="KW-0472">Membrane</keyword>
<protein>
    <submittedName>
        <fullName evidence="2">Uncharacterized protein</fullName>
    </submittedName>
</protein>
<dbReference type="EMBL" id="CP001022">
    <property type="protein sequence ID" value="ACB62001.1"/>
    <property type="molecule type" value="Genomic_DNA"/>
</dbReference>
<organism evidence="2 3">
    <name type="scientific">Exiguobacterium sibiricum (strain DSM 17290 / CCUG 55495 / CIP 109462 / JCM 13490 / 255-15)</name>
    <dbReference type="NCBI Taxonomy" id="262543"/>
    <lineage>
        <taxon>Bacteria</taxon>
        <taxon>Bacillati</taxon>
        <taxon>Bacillota</taxon>
        <taxon>Bacilli</taxon>
        <taxon>Bacillales</taxon>
        <taxon>Bacillales Family XII. Incertae Sedis</taxon>
        <taxon>Exiguobacterium</taxon>
    </lineage>
</organism>
<gene>
    <name evidence="2" type="ordered locus">Exig_2552</name>
</gene>
<name>B1YM43_EXIS2</name>
<reference evidence="3" key="3">
    <citation type="submission" date="2008-04" db="EMBL/GenBank/DDBJ databases">
        <title>Complete sequence of chromosome of Exiguobacterium sibiricum 255-15.</title>
        <authorList>
            <consortium name="US DOE Joint Genome Institute"/>
            <person name="Copeland A."/>
            <person name="Lucas S."/>
            <person name="Lapidus A."/>
            <person name="Glavina del Rio T."/>
            <person name="Dalin E."/>
            <person name="Tice H."/>
            <person name="Bruce D."/>
            <person name="Goodwin L."/>
            <person name="Pitluck S."/>
            <person name="Kiss H."/>
            <person name="Chertkov O."/>
            <person name="Monk C."/>
            <person name="Brettin T."/>
            <person name="Detter J.C."/>
            <person name="Han C."/>
            <person name="Kuske C.R."/>
            <person name="Schmutz J."/>
            <person name="Larimer F."/>
            <person name="Land M."/>
            <person name="Hauser L."/>
            <person name="Kyrpides N."/>
            <person name="Mikhailova N."/>
            <person name="Vishnivetskaya T."/>
            <person name="Rodrigues D.F."/>
            <person name="Gilichinsky D."/>
            <person name="Tiedje J."/>
            <person name="Richardson P."/>
        </authorList>
    </citation>
    <scope>NUCLEOTIDE SEQUENCE [LARGE SCALE GENOMIC DNA]</scope>
    <source>
        <strain evidence="3">DSM 17290 / CIP 109462 / JCM 13490 / 255-15</strain>
    </source>
</reference>
<sequence>MGDIWSILLFVFFFGSSFLMIGLIERIQWRAGDRK</sequence>
<dbReference type="HOGENOM" id="CLU_3365045_0_0_9"/>
<keyword evidence="1" id="KW-1133">Transmembrane helix</keyword>
<reference evidence="2 3" key="2">
    <citation type="journal article" date="2008" name="BMC Genomics">
        <title>Architecture of thermal adaptation in an Exiguobacterium sibiricum strain isolated from 3 million year old permafrost: a genome and transcriptome approach.</title>
        <authorList>
            <person name="Rodrigues D.F."/>
            <person name="Ivanova N."/>
            <person name="He Z."/>
            <person name="Huebner M."/>
            <person name="Zhou J."/>
            <person name="Tiedje J.M."/>
        </authorList>
    </citation>
    <scope>NUCLEOTIDE SEQUENCE [LARGE SCALE GENOMIC DNA]</scope>
    <source>
        <strain evidence="3">DSM 17290 / CIP 109462 / JCM 13490 / 255-15</strain>
    </source>
</reference>
<dbReference type="STRING" id="262543.Exig_2552"/>
<proteinExistence type="predicted"/>
<evidence type="ECO:0000313" key="2">
    <source>
        <dbReference type="EMBL" id="ACB62001.1"/>
    </source>
</evidence>
<keyword evidence="1" id="KW-0812">Transmembrane</keyword>
<feature type="transmembrane region" description="Helical" evidence="1">
    <location>
        <begin position="6"/>
        <end position="24"/>
    </location>
</feature>
<accession>B1YM43</accession>
<keyword evidence="3" id="KW-1185">Reference proteome</keyword>